<proteinExistence type="predicted"/>
<dbReference type="InterPro" id="IPR043502">
    <property type="entry name" value="DNA/RNA_pol_sf"/>
</dbReference>
<dbReference type="InterPro" id="IPR043128">
    <property type="entry name" value="Rev_trsase/Diguanyl_cyclase"/>
</dbReference>
<dbReference type="InterPro" id="IPR053134">
    <property type="entry name" value="RNA-dir_DNA_polymerase"/>
</dbReference>
<sequence>MCTDFTNINMACPKDYYPLPNIDRLVDSRTCYKVVEFLDAFRRYHQIFMAKEDIEKIAFITEYGIYCWKMNNAWAMYQRMVNKRGFRELTKELDKVQLGQMCLRGNLGEVSWVHDKSKGVSAEPGQDSHGTGHAESKRKLIA</sequence>
<dbReference type="EMBL" id="BAABME010005718">
    <property type="protein sequence ID" value="GAA0166416.1"/>
    <property type="molecule type" value="Genomic_DNA"/>
</dbReference>
<dbReference type="SUPFAM" id="SSF56672">
    <property type="entry name" value="DNA/RNA polymerases"/>
    <property type="match status" value="1"/>
</dbReference>
<evidence type="ECO:0000256" key="1">
    <source>
        <dbReference type="SAM" id="MobiDB-lite"/>
    </source>
</evidence>
<comment type="caution">
    <text evidence="2">The sequence shown here is derived from an EMBL/GenBank/DDBJ whole genome shotgun (WGS) entry which is preliminary data.</text>
</comment>
<dbReference type="Proteomes" id="UP001454036">
    <property type="component" value="Unassembled WGS sequence"/>
</dbReference>
<evidence type="ECO:0000313" key="3">
    <source>
        <dbReference type="Proteomes" id="UP001454036"/>
    </source>
</evidence>
<organism evidence="2 3">
    <name type="scientific">Lithospermum erythrorhizon</name>
    <name type="common">Purple gromwell</name>
    <name type="synonym">Lithospermum officinale var. erythrorhizon</name>
    <dbReference type="NCBI Taxonomy" id="34254"/>
    <lineage>
        <taxon>Eukaryota</taxon>
        <taxon>Viridiplantae</taxon>
        <taxon>Streptophyta</taxon>
        <taxon>Embryophyta</taxon>
        <taxon>Tracheophyta</taxon>
        <taxon>Spermatophyta</taxon>
        <taxon>Magnoliopsida</taxon>
        <taxon>eudicotyledons</taxon>
        <taxon>Gunneridae</taxon>
        <taxon>Pentapetalae</taxon>
        <taxon>asterids</taxon>
        <taxon>lamiids</taxon>
        <taxon>Boraginales</taxon>
        <taxon>Boraginaceae</taxon>
        <taxon>Boraginoideae</taxon>
        <taxon>Lithospermeae</taxon>
        <taxon>Lithospermum</taxon>
    </lineage>
</organism>
<evidence type="ECO:0000313" key="2">
    <source>
        <dbReference type="EMBL" id="GAA0166416.1"/>
    </source>
</evidence>
<dbReference type="PANTHER" id="PTHR24559:SF444">
    <property type="entry name" value="REVERSE TRANSCRIPTASE DOMAIN-CONTAINING PROTEIN"/>
    <property type="match status" value="1"/>
</dbReference>
<reference evidence="2 3" key="1">
    <citation type="submission" date="2024-01" db="EMBL/GenBank/DDBJ databases">
        <title>The complete chloroplast genome sequence of Lithospermum erythrorhizon: insights into the phylogenetic relationship among Boraginaceae species and the maternal lineages of purple gromwells.</title>
        <authorList>
            <person name="Okada T."/>
            <person name="Watanabe K."/>
        </authorList>
    </citation>
    <scope>NUCLEOTIDE SEQUENCE [LARGE SCALE GENOMIC DNA]</scope>
</reference>
<gene>
    <name evidence="2" type="ORF">LIER_21572</name>
</gene>
<feature type="compositionally biased region" description="Basic and acidic residues" evidence="1">
    <location>
        <begin position="130"/>
        <end position="142"/>
    </location>
</feature>
<name>A0AAV3QTT2_LITER</name>
<accession>A0AAV3QTT2</accession>
<dbReference type="Gene3D" id="3.30.70.270">
    <property type="match status" value="1"/>
</dbReference>
<feature type="region of interest" description="Disordered" evidence="1">
    <location>
        <begin position="118"/>
        <end position="142"/>
    </location>
</feature>
<protein>
    <submittedName>
        <fullName evidence="2">Uncharacterized protein</fullName>
    </submittedName>
</protein>
<keyword evidence="3" id="KW-1185">Reference proteome</keyword>
<dbReference type="PANTHER" id="PTHR24559">
    <property type="entry name" value="TRANSPOSON TY3-I GAG-POL POLYPROTEIN"/>
    <property type="match status" value="1"/>
</dbReference>
<dbReference type="AlphaFoldDB" id="A0AAV3QTT2"/>